<protein>
    <submittedName>
        <fullName evidence="9">LIM zinc-binding domain-containing protein</fullName>
    </submittedName>
</protein>
<evidence type="ECO:0000256" key="1">
    <source>
        <dbReference type="ARBA" id="ARBA00022723"/>
    </source>
</evidence>
<evidence type="ECO:0000259" key="7">
    <source>
        <dbReference type="PROSITE" id="PS50023"/>
    </source>
</evidence>
<feature type="domain" description="LIM zinc-binding" evidence="7">
    <location>
        <begin position="147"/>
        <end position="208"/>
    </location>
</feature>
<keyword evidence="3 5" id="KW-0862">Zinc</keyword>
<keyword evidence="4 5" id="KW-0440">LIM domain</keyword>
<proteinExistence type="predicted"/>
<keyword evidence="8" id="KW-1185">Reference proteome</keyword>
<dbReference type="Proteomes" id="UP000095280">
    <property type="component" value="Unplaced"/>
</dbReference>
<feature type="domain" description="LIM zinc-binding" evidence="7">
    <location>
        <begin position="23"/>
        <end position="85"/>
    </location>
</feature>
<dbReference type="InterPro" id="IPR001781">
    <property type="entry name" value="Znf_LIM"/>
</dbReference>
<dbReference type="GO" id="GO:0030018">
    <property type="term" value="C:Z disc"/>
    <property type="evidence" value="ECO:0007669"/>
    <property type="project" value="TreeGrafter"/>
</dbReference>
<evidence type="ECO:0000256" key="2">
    <source>
        <dbReference type="ARBA" id="ARBA00022737"/>
    </source>
</evidence>
<dbReference type="PANTHER" id="PTHR24205:SF16">
    <property type="entry name" value="GH01042P-RELATED"/>
    <property type="match status" value="1"/>
</dbReference>
<dbReference type="PROSITE" id="PS00478">
    <property type="entry name" value="LIM_DOMAIN_1"/>
    <property type="match status" value="2"/>
</dbReference>
<organism evidence="8 9">
    <name type="scientific">Macrostomum lignano</name>
    <dbReference type="NCBI Taxonomy" id="282301"/>
    <lineage>
        <taxon>Eukaryota</taxon>
        <taxon>Metazoa</taxon>
        <taxon>Spiralia</taxon>
        <taxon>Lophotrochozoa</taxon>
        <taxon>Platyhelminthes</taxon>
        <taxon>Rhabditophora</taxon>
        <taxon>Macrostomorpha</taxon>
        <taxon>Macrostomida</taxon>
        <taxon>Macrostomidae</taxon>
        <taxon>Macrostomum</taxon>
    </lineage>
</organism>
<accession>A0A1I8GBQ8</accession>
<evidence type="ECO:0000256" key="3">
    <source>
        <dbReference type="ARBA" id="ARBA00022833"/>
    </source>
</evidence>
<name>A0A1I8GBQ8_9PLAT</name>
<dbReference type="GO" id="GO:0005634">
    <property type="term" value="C:nucleus"/>
    <property type="evidence" value="ECO:0007669"/>
    <property type="project" value="TreeGrafter"/>
</dbReference>
<evidence type="ECO:0000256" key="6">
    <source>
        <dbReference type="SAM" id="MobiDB-lite"/>
    </source>
</evidence>
<dbReference type="PROSITE" id="PS50023">
    <property type="entry name" value="LIM_DOMAIN_2"/>
    <property type="match status" value="2"/>
</dbReference>
<evidence type="ECO:0000256" key="5">
    <source>
        <dbReference type="PROSITE-ProRule" id="PRU00125"/>
    </source>
</evidence>
<dbReference type="Gene3D" id="2.10.110.10">
    <property type="entry name" value="Cysteine Rich Protein"/>
    <property type="match status" value="3"/>
</dbReference>
<evidence type="ECO:0000313" key="8">
    <source>
        <dbReference type="Proteomes" id="UP000095280"/>
    </source>
</evidence>
<keyword evidence="2" id="KW-0677">Repeat</keyword>
<evidence type="ECO:0000256" key="4">
    <source>
        <dbReference type="ARBA" id="ARBA00023038"/>
    </source>
</evidence>
<dbReference type="GO" id="GO:0003712">
    <property type="term" value="F:transcription coregulator activity"/>
    <property type="evidence" value="ECO:0007669"/>
    <property type="project" value="TreeGrafter"/>
</dbReference>
<reference evidence="9" key="1">
    <citation type="submission" date="2016-11" db="UniProtKB">
        <authorList>
            <consortium name="WormBaseParasite"/>
        </authorList>
    </citation>
    <scope>IDENTIFICATION</scope>
</reference>
<dbReference type="WBParaSite" id="maker-uti_cns_0001406-snap-gene-0.4-mRNA-1">
    <property type="protein sequence ID" value="maker-uti_cns_0001406-snap-gene-0.4-mRNA-1"/>
    <property type="gene ID" value="maker-uti_cns_0001406-snap-gene-0.4"/>
</dbReference>
<dbReference type="SUPFAM" id="SSF57716">
    <property type="entry name" value="Glucocorticoid receptor-like (DNA-binding domain)"/>
    <property type="match status" value="1"/>
</dbReference>
<dbReference type="AlphaFoldDB" id="A0A1I8GBQ8"/>
<sequence>RLNPALTFSKLSFAQEMKAAAHKLCAGCHSSIGGGRAVQTDDDSRFHLNCFRCCACGISLIGSPKVLRLQGRVMCAPCSSRFAPTCAGCSRSIRDKEFLYVAPVFYHADHLTCRGCGDIELASRGFVTFGGSSGPLCVQCGLASRGLVCCGCGCLITRQFLRHGQRNWHIACFKCSRCDQPVQLGTQRLCIDTGQLACQVCCAVAAVSSRLTLAVSMPAVAALLESNPNDAAVAARSPWGQVSGCDLAATCCNGKQQKDQQEQPQQSTIQQQLMVSVLQQRQQQQEQQGQLGQQLTPDEAIPLEKLEQHQQQHQQQQSDQKKGIHVHYQQPQKQQQQKVQQQKQKTVQKQTKK</sequence>
<feature type="region of interest" description="Disordered" evidence="6">
    <location>
        <begin position="298"/>
        <end position="353"/>
    </location>
</feature>
<dbReference type="PANTHER" id="PTHR24205">
    <property type="entry name" value="FOUR AND A HALF LIM DOMAINS PROTEIN"/>
    <property type="match status" value="1"/>
</dbReference>
<feature type="compositionally biased region" description="Low complexity" evidence="6">
    <location>
        <begin position="329"/>
        <end position="353"/>
    </location>
</feature>
<dbReference type="CDD" id="cd08368">
    <property type="entry name" value="LIM"/>
    <property type="match status" value="1"/>
</dbReference>
<evidence type="ECO:0000313" key="9">
    <source>
        <dbReference type="WBParaSite" id="maker-uti_cns_0001406-snap-gene-0.4-mRNA-1"/>
    </source>
</evidence>
<dbReference type="GO" id="GO:0046872">
    <property type="term" value="F:metal ion binding"/>
    <property type="evidence" value="ECO:0007669"/>
    <property type="project" value="UniProtKB-KW"/>
</dbReference>
<keyword evidence="1 5" id="KW-0479">Metal-binding</keyword>
<dbReference type="SMART" id="SM00132">
    <property type="entry name" value="LIM"/>
    <property type="match status" value="3"/>
</dbReference>
<dbReference type="Pfam" id="PF00412">
    <property type="entry name" value="LIM"/>
    <property type="match status" value="2"/>
</dbReference>